<feature type="region of interest" description="Disordered" evidence="1">
    <location>
        <begin position="51"/>
        <end position="86"/>
    </location>
</feature>
<dbReference type="Proteomes" id="UP000887565">
    <property type="component" value="Unplaced"/>
</dbReference>
<protein>
    <submittedName>
        <fullName evidence="3">Uncharacterized protein</fullName>
    </submittedName>
</protein>
<keyword evidence="2" id="KW-1185">Reference proteome</keyword>
<proteinExistence type="predicted"/>
<accession>A0A915JYA4</accession>
<dbReference type="WBParaSite" id="nRc.2.0.1.t31431-RA">
    <property type="protein sequence ID" value="nRc.2.0.1.t31431-RA"/>
    <property type="gene ID" value="nRc.2.0.1.g31431"/>
</dbReference>
<reference evidence="3" key="1">
    <citation type="submission" date="2022-11" db="UniProtKB">
        <authorList>
            <consortium name="WormBaseParasite"/>
        </authorList>
    </citation>
    <scope>IDENTIFICATION</scope>
</reference>
<evidence type="ECO:0000313" key="2">
    <source>
        <dbReference type="Proteomes" id="UP000887565"/>
    </source>
</evidence>
<sequence length="118" mass="13120">MTETLKYLAASTKVALINESYSPHPGFRSINMNDKRIRQLLQELWEKGNKAGAADNFDPRPVTKQSLGNDLQMGEQGKAYKGAPDPCPASGNLASGIRIRIRMLNIPDQYEVFTLINI</sequence>
<organism evidence="2 3">
    <name type="scientific">Romanomermis culicivorax</name>
    <name type="common">Nematode worm</name>
    <dbReference type="NCBI Taxonomy" id="13658"/>
    <lineage>
        <taxon>Eukaryota</taxon>
        <taxon>Metazoa</taxon>
        <taxon>Ecdysozoa</taxon>
        <taxon>Nematoda</taxon>
        <taxon>Enoplea</taxon>
        <taxon>Dorylaimia</taxon>
        <taxon>Mermithida</taxon>
        <taxon>Mermithoidea</taxon>
        <taxon>Mermithidae</taxon>
        <taxon>Romanomermis</taxon>
    </lineage>
</organism>
<name>A0A915JYA4_ROMCU</name>
<dbReference type="AlphaFoldDB" id="A0A915JYA4"/>
<evidence type="ECO:0000313" key="3">
    <source>
        <dbReference type="WBParaSite" id="nRc.2.0.1.t31431-RA"/>
    </source>
</evidence>
<evidence type="ECO:0000256" key="1">
    <source>
        <dbReference type="SAM" id="MobiDB-lite"/>
    </source>
</evidence>